<protein>
    <submittedName>
        <fullName evidence="2">Zf-RVT domain-containing protein</fullName>
    </submittedName>
</protein>
<dbReference type="EMBL" id="BDDD01000785">
    <property type="protein sequence ID" value="GAV70129.1"/>
    <property type="molecule type" value="Genomic_DNA"/>
</dbReference>
<dbReference type="InParanoid" id="A0A1Q3BQG2"/>
<gene>
    <name evidence="2" type="ORF">CFOL_v3_13627</name>
</gene>
<evidence type="ECO:0000259" key="1">
    <source>
        <dbReference type="Pfam" id="PF13966"/>
    </source>
</evidence>
<keyword evidence="3" id="KW-1185">Reference proteome</keyword>
<organism evidence="2 3">
    <name type="scientific">Cephalotus follicularis</name>
    <name type="common">Albany pitcher plant</name>
    <dbReference type="NCBI Taxonomy" id="3775"/>
    <lineage>
        <taxon>Eukaryota</taxon>
        <taxon>Viridiplantae</taxon>
        <taxon>Streptophyta</taxon>
        <taxon>Embryophyta</taxon>
        <taxon>Tracheophyta</taxon>
        <taxon>Spermatophyta</taxon>
        <taxon>Magnoliopsida</taxon>
        <taxon>eudicotyledons</taxon>
        <taxon>Gunneridae</taxon>
        <taxon>Pentapetalae</taxon>
        <taxon>rosids</taxon>
        <taxon>fabids</taxon>
        <taxon>Oxalidales</taxon>
        <taxon>Cephalotaceae</taxon>
        <taxon>Cephalotus</taxon>
    </lineage>
</organism>
<accession>A0A1Q3BQG2</accession>
<feature type="domain" description="Reverse transcriptase zinc-binding" evidence="1">
    <location>
        <begin position="238"/>
        <end position="322"/>
    </location>
</feature>
<proteinExistence type="predicted"/>
<dbReference type="Proteomes" id="UP000187406">
    <property type="component" value="Unassembled WGS sequence"/>
</dbReference>
<evidence type="ECO:0000313" key="3">
    <source>
        <dbReference type="Proteomes" id="UP000187406"/>
    </source>
</evidence>
<dbReference type="InterPro" id="IPR026960">
    <property type="entry name" value="RVT-Znf"/>
</dbReference>
<dbReference type="PANTHER" id="PTHR33116">
    <property type="entry name" value="REVERSE TRANSCRIPTASE ZINC-BINDING DOMAIN-CONTAINING PROTEIN-RELATED-RELATED"/>
    <property type="match status" value="1"/>
</dbReference>
<dbReference type="OrthoDB" id="1303352at2759"/>
<evidence type="ECO:0000313" key="2">
    <source>
        <dbReference type="EMBL" id="GAV70129.1"/>
    </source>
</evidence>
<comment type="caution">
    <text evidence="2">The sequence shown here is derived from an EMBL/GenBank/DDBJ whole genome shotgun (WGS) entry which is preliminary data.</text>
</comment>
<sequence length="424" mass="49182">VERIMARANSWVSKALSFVGWLQLVKATVVSIQSYWRNIFLLPMSTVKECEHILRKFLWGGNGRSKVKWAEVCKPLMEGGLGVNDLKTWNKALLLKQIWYVLTKKSIWAKWCHAYLLHRSNFWTVPLRGQLSWSWRQALLLRPLAKEHLIYRCGNGEQFSLWFDPWLHGDSVHALYGHRVIHDAGLDKHSRVKDIIWEGEWSWPQVSGDLLELQQRVRNIPISVAPDSIHWDKVGEAFSTGRAFQGIWERSSTVEWHDVVWHAKMIPKHAFSTWLALRGAHRTKNKLLAVGVVHSAGCAFHCGEAETSKHIFFQCSFSAKVWREVLDMCNISITILPWANEVQWMSIHAKGNAFRQTVRKLAFAATIYHLWIKRNRRRFKNQFLPYQEIVRMVRGKLASGNNSQRCEQHHSLCVNWGIPLGEAV</sequence>
<feature type="non-terminal residue" evidence="2">
    <location>
        <position position="1"/>
    </location>
</feature>
<dbReference type="Pfam" id="PF13966">
    <property type="entry name" value="zf-RVT"/>
    <property type="match status" value="1"/>
</dbReference>
<dbReference type="STRING" id="3775.A0A1Q3BQG2"/>
<reference evidence="3" key="1">
    <citation type="submission" date="2016-04" db="EMBL/GenBank/DDBJ databases">
        <title>Cephalotus genome sequencing.</title>
        <authorList>
            <person name="Fukushima K."/>
            <person name="Hasebe M."/>
            <person name="Fang X."/>
        </authorList>
    </citation>
    <scope>NUCLEOTIDE SEQUENCE [LARGE SCALE GENOMIC DNA]</scope>
    <source>
        <strain evidence="3">cv. St1</strain>
    </source>
</reference>
<dbReference type="AlphaFoldDB" id="A0A1Q3BQG2"/>
<dbReference type="PANTHER" id="PTHR33116:SF76">
    <property type="entry name" value="DUF4283 DOMAIN-CONTAINING PROTEIN"/>
    <property type="match status" value="1"/>
</dbReference>
<name>A0A1Q3BQG2_CEPFO</name>